<evidence type="ECO:0000313" key="1">
    <source>
        <dbReference type="EMBL" id="SFH63512.1"/>
    </source>
</evidence>
<keyword evidence="2" id="KW-1185">Reference proteome</keyword>
<organism evidence="1 2">
    <name type="scientific">Albimonas pacifica</name>
    <dbReference type="NCBI Taxonomy" id="1114924"/>
    <lineage>
        <taxon>Bacteria</taxon>
        <taxon>Pseudomonadati</taxon>
        <taxon>Pseudomonadota</taxon>
        <taxon>Alphaproteobacteria</taxon>
        <taxon>Rhodobacterales</taxon>
        <taxon>Paracoccaceae</taxon>
        <taxon>Albimonas</taxon>
    </lineage>
</organism>
<name>A0A1I3BMM5_9RHOB</name>
<dbReference type="AlphaFoldDB" id="A0A1I3BMM5"/>
<dbReference type="Proteomes" id="UP000199377">
    <property type="component" value="Unassembled WGS sequence"/>
</dbReference>
<sequence>MTDPTDELHRPLRRADDVARTRDCLTCRAPFESEWSGERICRRCKSHRAWRSGAPQVFGHPVRG</sequence>
<dbReference type="OrthoDB" id="7361228at2"/>
<dbReference type="EMBL" id="FOQH01000001">
    <property type="protein sequence ID" value="SFH63512.1"/>
    <property type="molecule type" value="Genomic_DNA"/>
</dbReference>
<proteinExistence type="predicted"/>
<reference evidence="1 2" key="1">
    <citation type="submission" date="2016-10" db="EMBL/GenBank/DDBJ databases">
        <authorList>
            <person name="de Groot N.N."/>
        </authorList>
    </citation>
    <scope>NUCLEOTIDE SEQUENCE [LARGE SCALE GENOMIC DNA]</scope>
    <source>
        <strain evidence="1 2">CGMCC 1.11030</strain>
    </source>
</reference>
<gene>
    <name evidence="1" type="ORF">SAMN05216258_101203</name>
</gene>
<evidence type="ECO:0000313" key="2">
    <source>
        <dbReference type="Proteomes" id="UP000199377"/>
    </source>
</evidence>
<accession>A0A1I3BMM5</accession>
<protein>
    <submittedName>
        <fullName evidence="1">Uncharacterized protein</fullName>
    </submittedName>
</protein>
<dbReference type="RefSeq" id="WP_092856954.1">
    <property type="nucleotide sequence ID" value="NZ_FOQH01000001.1"/>
</dbReference>